<dbReference type="EMBL" id="RCHE01000012">
    <property type="protein sequence ID" value="RLL47334.1"/>
    <property type="molecule type" value="Genomic_DNA"/>
</dbReference>
<dbReference type="RefSeq" id="WP_121531781.1">
    <property type="nucleotide sequence ID" value="NZ_RCHE01000012.1"/>
</dbReference>
<proteinExistence type="predicted"/>
<evidence type="ECO:0000313" key="2">
    <source>
        <dbReference type="Proteomes" id="UP000273105"/>
    </source>
</evidence>
<accession>A0ABX9U7T4</accession>
<name>A0ABX9U7T4_9GAMM</name>
<gene>
    <name evidence="1" type="ORF">D9K79_06835</name>
</gene>
<dbReference type="Proteomes" id="UP000273105">
    <property type="component" value="Unassembled WGS sequence"/>
</dbReference>
<sequence length="364" mass="42713">MAALFYVWDAAQHNSNTTITTLEQAEYFATHPQDLGFTENLKNWLLDVERIVTSPELAENFDEEIIEFFSNVEGFFNFSTDVFVIEYLQEKSKYLYKILVETLRRHNLVAFDSKHYIFFSKDVIFPDQKSIEKMLDAVQAVTKEQLLQFKVVPSTSEKLSIFADQWLELNQVSLSFIKQRKKNQFNETGYYRDFNDELYEDIIFLSSGKRGVIAYDLICVTSYIQILPEKAIRIFRPHPINQYTLQYLLSLHGIEGEASHFEKPEQLQLVLQQVYDFLIYDAEKHKDIESLNQWVNHGDEKEYITGLAVIQRLILAKYVNDPLYEQLVAEALPYAIRGRGPLKNATLEQFHERLEKEIKNIFRG</sequence>
<reference evidence="1 2" key="1">
    <citation type="submission" date="2018-09" db="EMBL/GenBank/DDBJ databases">
        <title>The draft genome of Acinetobacter sp. strains.</title>
        <authorList>
            <person name="Qin J."/>
            <person name="Feng Y."/>
            <person name="Zong Z."/>
        </authorList>
    </citation>
    <scope>NUCLEOTIDE SEQUENCE [LARGE SCALE GENOMIC DNA]</scope>
    <source>
        <strain evidence="1 2">WCHAc060001</strain>
    </source>
</reference>
<comment type="caution">
    <text evidence="1">The sequence shown here is derived from an EMBL/GenBank/DDBJ whole genome shotgun (WGS) entry which is preliminary data.</text>
</comment>
<organism evidence="1 2">
    <name type="scientific">Acinetobacter cumulans</name>
    <dbReference type="NCBI Taxonomy" id="2136182"/>
    <lineage>
        <taxon>Bacteria</taxon>
        <taxon>Pseudomonadati</taxon>
        <taxon>Pseudomonadota</taxon>
        <taxon>Gammaproteobacteria</taxon>
        <taxon>Moraxellales</taxon>
        <taxon>Moraxellaceae</taxon>
        <taxon>Acinetobacter</taxon>
    </lineage>
</organism>
<protein>
    <submittedName>
        <fullName evidence="1">Uncharacterized protein</fullName>
    </submittedName>
</protein>
<evidence type="ECO:0000313" key="1">
    <source>
        <dbReference type="EMBL" id="RLL47334.1"/>
    </source>
</evidence>
<keyword evidence="2" id="KW-1185">Reference proteome</keyword>